<protein>
    <submittedName>
        <fullName evidence="2">Putative hAT-like transposase, RNase-H</fullName>
    </submittedName>
</protein>
<gene>
    <name evidence="2" type="ORF">RchiOBHm_Chr5g0052001</name>
</gene>
<keyword evidence="3" id="KW-1185">Reference proteome</keyword>
<proteinExistence type="predicted"/>
<feature type="domain" description="hAT-like transposase RNase-H fold" evidence="1">
    <location>
        <begin position="1"/>
        <end position="66"/>
    </location>
</feature>
<dbReference type="AlphaFoldDB" id="A0A2P6QFI2"/>
<dbReference type="Gramene" id="PRQ32943">
    <property type="protein sequence ID" value="PRQ32943"/>
    <property type="gene ID" value="RchiOBHm_Chr5g0052001"/>
</dbReference>
<evidence type="ECO:0000313" key="3">
    <source>
        <dbReference type="Proteomes" id="UP000238479"/>
    </source>
</evidence>
<reference evidence="2 3" key="1">
    <citation type="journal article" date="2018" name="Nat. Genet.">
        <title>The Rosa genome provides new insights in the design of modern roses.</title>
        <authorList>
            <person name="Bendahmane M."/>
        </authorList>
    </citation>
    <scope>NUCLEOTIDE SEQUENCE [LARGE SCALE GENOMIC DNA]</scope>
    <source>
        <strain evidence="3">cv. Old Blush</strain>
    </source>
</reference>
<comment type="caution">
    <text evidence="2">The sequence shown here is derived from an EMBL/GenBank/DDBJ whole genome shotgun (WGS) entry which is preliminary data.</text>
</comment>
<dbReference type="InterPro" id="IPR025525">
    <property type="entry name" value="hAT-like_transposase_RNase-H"/>
</dbReference>
<sequence length="105" mass="12098">MKSKFDKYWGSFETMNQILVIANFLDPRWKLQYQKKAFARVGIRAATIEKITRDLKNILLRMYDEYRGCEAGLSQSNHSDGVVAMEGVEFDDLEDGQAEILADLM</sequence>
<evidence type="ECO:0000259" key="1">
    <source>
        <dbReference type="Pfam" id="PF14372"/>
    </source>
</evidence>
<dbReference type="EMBL" id="PDCK01000043">
    <property type="protein sequence ID" value="PRQ32943.1"/>
    <property type="molecule type" value="Genomic_DNA"/>
</dbReference>
<name>A0A2P6QFI2_ROSCH</name>
<organism evidence="2 3">
    <name type="scientific">Rosa chinensis</name>
    <name type="common">China rose</name>
    <dbReference type="NCBI Taxonomy" id="74649"/>
    <lineage>
        <taxon>Eukaryota</taxon>
        <taxon>Viridiplantae</taxon>
        <taxon>Streptophyta</taxon>
        <taxon>Embryophyta</taxon>
        <taxon>Tracheophyta</taxon>
        <taxon>Spermatophyta</taxon>
        <taxon>Magnoliopsida</taxon>
        <taxon>eudicotyledons</taxon>
        <taxon>Gunneridae</taxon>
        <taxon>Pentapetalae</taxon>
        <taxon>rosids</taxon>
        <taxon>fabids</taxon>
        <taxon>Rosales</taxon>
        <taxon>Rosaceae</taxon>
        <taxon>Rosoideae</taxon>
        <taxon>Rosoideae incertae sedis</taxon>
        <taxon>Rosa</taxon>
    </lineage>
</organism>
<accession>A0A2P6QFI2</accession>
<evidence type="ECO:0000313" key="2">
    <source>
        <dbReference type="EMBL" id="PRQ32943.1"/>
    </source>
</evidence>
<dbReference type="Proteomes" id="UP000238479">
    <property type="component" value="Chromosome 5"/>
</dbReference>
<dbReference type="GO" id="GO:0003677">
    <property type="term" value="F:DNA binding"/>
    <property type="evidence" value="ECO:0007669"/>
    <property type="project" value="InterPro"/>
</dbReference>
<dbReference type="Pfam" id="PF14372">
    <property type="entry name" value="hAT-like_RNase-H"/>
    <property type="match status" value="1"/>
</dbReference>